<protein>
    <submittedName>
        <fullName evidence="1">Uncharacterized protein</fullName>
    </submittedName>
</protein>
<evidence type="ECO:0000313" key="2">
    <source>
        <dbReference type="Proteomes" id="UP000735302"/>
    </source>
</evidence>
<proteinExistence type="predicted"/>
<comment type="caution">
    <text evidence="1">The sequence shown here is derived from an EMBL/GenBank/DDBJ whole genome shotgun (WGS) entry which is preliminary data.</text>
</comment>
<dbReference type="AlphaFoldDB" id="A0AAV4DUA0"/>
<name>A0AAV4DUA0_9GAST</name>
<dbReference type="EMBL" id="BLXT01008342">
    <property type="protein sequence ID" value="GFO47693.1"/>
    <property type="molecule type" value="Genomic_DNA"/>
</dbReference>
<keyword evidence="2" id="KW-1185">Reference proteome</keyword>
<sequence length="118" mass="13088">MQHGTVYIGLPNHAGHAVTGRRAQNSSLDLHDKAEKACLFRTSEDHVERVCDMLSHAGDRSKKNTLPRQLKTLKYTGTVKGQANCTLYKDHRILHSGILTLNAVTLNPVRPLGLPLRL</sequence>
<dbReference type="Proteomes" id="UP000735302">
    <property type="component" value="Unassembled WGS sequence"/>
</dbReference>
<gene>
    <name evidence="1" type="ORF">PoB_007419800</name>
</gene>
<evidence type="ECO:0000313" key="1">
    <source>
        <dbReference type="EMBL" id="GFO47693.1"/>
    </source>
</evidence>
<accession>A0AAV4DUA0</accession>
<organism evidence="1 2">
    <name type="scientific">Plakobranchus ocellatus</name>
    <dbReference type="NCBI Taxonomy" id="259542"/>
    <lineage>
        <taxon>Eukaryota</taxon>
        <taxon>Metazoa</taxon>
        <taxon>Spiralia</taxon>
        <taxon>Lophotrochozoa</taxon>
        <taxon>Mollusca</taxon>
        <taxon>Gastropoda</taxon>
        <taxon>Heterobranchia</taxon>
        <taxon>Euthyneura</taxon>
        <taxon>Panpulmonata</taxon>
        <taxon>Sacoglossa</taxon>
        <taxon>Placobranchoidea</taxon>
        <taxon>Plakobranchidae</taxon>
        <taxon>Plakobranchus</taxon>
    </lineage>
</organism>
<reference evidence="1 2" key="1">
    <citation type="journal article" date="2021" name="Elife">
        <title>Chloroplast acquisition without the gene transfer in kleptoplastic sea slugs, Plakobranchus ocellatus.</title>
        <authorList>
            <person name="Maeda T."/>
            <person name="Takahashi S."/>
            <person name="Yoshida T."/>
            <person name="Shimamura S."/>
            <person name="Takaki Y."/>
            <person name="Nagai Y."/>
            <person name="Toyoda A."/>
            <person name="Suzuki Y."/>
            <person name="Arimoto A."/>
            <person name="Ishii H."/>
            <person name="Satoh N."/>
            <person name="Nishiyama T."/>
            <person name="Hasebe M."/>
            <person name="Maruyama T."/>
            <person name="Minagawa J."/>
            <person name="Obokata J."/>
            <person name="Shigenobu S."/>
        </authorList>
    </citation>
    <scope>NUCLEOTIDE SEQUENCE [LARGE SCALE GENOMIC DNA]</scope>
</reference>